<evidence type="ECO:0000256" key="1">
    <source>
        <dbReference type="ARBA" id="ARBA00004496"/>
    </source>
</evidence>
<evidence type="ECO:0000256" key="5">
    <source>
        <dbReference type="ARBA" id="ARBA00022695"/>
    </source>
</evidence>
<keyword evidence="5 10" id="KW-0548">Nucleotidyltransferase</keyword>
<dbReference type="InterPro" id="IPR004805">
    <property type="entry name" value="DnaE2/DnaE/PolC"/>
</dbReference>
<dbReference type="EC" id="2.7.7.7" evidence="2"/>
<dbReference type="InterPro" id="IPR004013">
    <property type="entry name" value="PHP_dom"/>
</dbReference>
<dbReference type="KEGG" id="tsa:AciPR4_1938"/>
<dbReference type="eggNOG" id="COG0587">
    <property type="taxonomic scope" value="Bacteria"/>
</dbReference>
<dbReference type="InterPro" id="IPR011708">
    <property type="entry name" value="DNA_pol3_alpha_NTPase_dom"/>
</dbReference>
<reference evidence="10 11" key="1">
    <citation type="journal article" date="2012" name="Stand. Genomic Sci.">
        <title>Complete genome sequence of Terriglobus saanensis type strain SP1PR4(T), an Acidobacteria from tundra soil.</title>
        <authorList>
            <person name="Rawat S.R."/>
            <person name="Mannisto M.K."/>
            <person name="Starovoytov V."/>
            <person name="Goodwin L."/>
            <person name="Nolan M."/>
            <person name="Hauser L."/>
            <person name="Land M."/>
            <person name="Davenport K.W."/>
            <person name="Woyke T."/>
            <person name="Haggblom M.M."/>
        </authorList>
    </citation>
    <scope>NUCLEOTIDE SEQUENCE</scope>
    <source>
        <strain evidence="11">ATCC BAA-1853 / DSM 23119 / SP1PR4</strain>
    </source>
</reference>
<sequence length="1173" mass="130730">MAAEFTHLHLHTDYSLLDGACDVDKLAAHLKKTGQTAAAMTDHGNIYGAVHFFDAMEKKGVKPILGCELYLSKTADHREMADGYNHFLVLAENEEGYKNLVRLTSEASLNGFYRKPRVSKEFLSKHTEGLIGFSGCLAGEVNQHLMGDRYEEAKKSAGMFSEMFGKNNFFLEIQDHGLEPDKKVCDALFKMEKELGIPLIATNDSHYVEADDSRAHEILLCVQTAGSMNDPNRFRFDTQEFYIKTAEEMHRTFAHAPEVCTRTMQFIDRCNLKMQKVKDPFPAFPVPEGMTLESYFEEICRKGLKKRLETSVAHLRERGLLRKTISEYEERLNTELACIKQMKFPGYFMIVWDFIRYAREQNIPVGPGRGSAAGSLVAYVMEITDIDPLQHELLFERFLNPERVSMPDIDIDFCMNRREEVIEYVKRKYGNDQVAQIITFNTMAAKAAIKDVGRALDMPYGEVDRIAKMIPATIGISIEQAMKDSTALGQAYDSDPRIKELIDAAQRLEGLVRGAGVHAAGVVIAPQPLTELVPVTRAKGEGIVTAYDMKAIDKMGLLKMDFLGLTTLTVIDDCLKLIKLNRGVEVDMATIPLDDAVTFEKVFHRALTSGVFQFESGGMRDVLRRYKPTSIEDLTALNALYRPGPIQGGMIDDFIERKWGRRAVEYILPDLEGLLRETLGVIVYQEQVMQISSVIAGYSLGGADLLRRAMGKKNAEEMAKQRDLFMSGAAAKKHPKDKAGQLFDLMEQFAGYGFNKSHSAAYALLAYHTAYLKTHYPVEFMAALLTSETSKPENVVKYISECRELGITVQPPDVQISDANFTPAGDVIRFGLTAIKNVGGNAIECIIKARRELQAEGKTGFTSLWDFCEKVELKLLNKRVFESLIKAGAMDSFGPRARVFVAVDGAMERAQKSQRDAAAGQHGLFGIFDSGPTDVSPQDDLPQVAEWDEHTRLQNEKEVLGFFVSGHPMDKYREKLRNMKVIAASVACEMKPEPQIFRRGGQQEPQNEIQIAGVITGLKVAKSKRSGEMYAQACLEDTTGKIDLIAFPRDYEKLAEKLKIDVPVLVKGQLRGDEDAAPKLSISNITALEDVKIKTPDALRIRVPLHHPDAALLEKLLEICLSTPGDGKVLLDLEEPGEFCAVLEPSGMKVCADRLFIDRVEDLVGAGGVKIID</sequence>
<name>E8V6K3_TERSS</name>
<proteinExistence type="predicted"/>
<evidence type="ECO:0000259" key="9">
    <source>
        <dbReference type="SMART" id="SM00481"/>
    </source>
</evidence>
<evidence type="ECO:0000256" key="4">
    <source>
        <dbReference type="ARBA" id="ARBA00022679"/>
    </source>
</evidence>
<comment type="subcellular location">
    <subcellularLocation>
        <location evidence="1">Cytoplasm</location>
    </subcellularLocation>
</comment>
<dbReference type="RefSeq" id="WP_013568475.1">
    <property type="nucleotide sequence ID" value="NC_014963.1"/>
</dbReference>
<evidence type="ECO:0000313" key="11">
    <source>
        <dbReference type="Proteomes" id="UP000006844"/>
    </source>
</evidence>
<dbReference type="Pfam" id="PF01336">
    <property type="entry name" value="tRNA_anti-codon"/>
    <property type="match status" value="1"/>
</dbReference>
<dbReference type="NCBIfam" id="TIGR00594">
    <property type="entry name" value="polc"/>
    <property type="match status" value="1"/>
</dbReference>
<dbReference type="InterPro" id="IPR016195">
    <property type="entry name" value="Pol/histidinol_Pase-like"/>
</dbReference>
<evidence type="ECO:0000256" key="8">
    <source>
        <dbReference type="ARBA" id="ARBA00049244"/>
    </source>
</evidence>
<dbReference type="EMBL" id="CP002467">
    <property type="protein sequence ID" value="ADV82742.1"/>
    <property type="molecule type" value="Genomic_DNA"/>
</dbReference>
<evidence type="ECO:0000256" key="6">
    <source>
        <dbReference type="ARBA" id="ARBA00022705"/>
    </source>
</evidence>
<dbReference type="GO" id="GO:0008408">
    <property type="term" value="F:3'-5' exonuclease activity"/>
    <property type="evidence" value="ECO:0007669"/>
    <property type="project" value="InterPro"/>
</dbReference>
<keyword evidence="7" id="KW-0239">DNA-directed DNA polymerase</keyword>
<dbReference type="SMART" id="SM00481">
    <property type="entry name" value="POLIIIAc"/>
    <property type="match status" value="1"/>
</dbReference>
<dbReference type="SUPFAM" id="SSF89550">
    <property type="entry name" value="PHP domain-like"/>
    <property type="match status" value="1"/>
</dbReference>
<dbReference type="CDD" id="cd04485">
    <property type="entry name" value="DnaE_OBF"/>
    <property type="match status" value="1"/>
</dbReference>
<dbReference type="InterPro" id="IPR004365">
    <property type="entry name" value="NA-bd_OB_tRNA"/>
</dbReference>
<dbReference type="PANTHER" id="PTHR32294">
    <property type="entry name" value="DNA POLYMERASE III SUBUNIT ALPHA"/>
    <property type="match status" value="1"/>
</dbReference>
<dbReference type="Pfam" id="PF07733">
    <property type="entry name" value="DNA_pol3_alpha"/>
    <property type="match status" value="1"/>
</dbReference>
<dbReference type="NCBIfam" id="NF004226">
    <property type="entry name" value="PRK05673.1"/>
    <property type="match status" value="1"/>
</dbReference>
<dbReference type="InterPro" id="IPR040982">
    <property type="entry name" value="DNA_pol3_finger"/>
</dbReference>
<dbReference type="GO" id="GO:0003887">
    <property type="term" value="F:DNA-directed DNA polymerase activity"/>
    <property type="evidence" value="ECO:0007669"/>
    <property type="project" value="UniProtKB-KW"/>
</dbReference>
<dbReference type="Pfam" id="PF14579">
    <property type="entry name" value="HHH_6"/>
    <property type="match status" value="1"/>
</dbReference>
<protein>
    <recommendedName>
        <fullName evidence="3">DNA polymerase III subunit alpha</fullName>
        <ecNumber evidence="2">2.7.7.7</ecNumber>
    </recommendedName>
</protein>
<evidence type="ECO:0000256" key="2">
    <source>
        <dbReference type="ARBA" id="ARBA00012417"/>
    </source>
</evidence>
<dbReference type="Proteomes" id="UP000006844">
    <property type="component" value="Chromosome"/>
</dbReference>
<dbReference type="AlphaFoldDB" id="E8V6K3"/>
<dbReference type="Gene3D" id="3.20.20.140">
    <property type="entry name" value="Metal-dependent hydrolases"/>
    <property type="match status" value="1"/>
</dbReference>
<dbReference type="CDD" id="cd12113">
    <property type="entry name" value="PHP_PolIIIA_DnaE3"/>
    <property type="match status" value="1"/>
</dbReference>
<evidence type="ECO:0000256" key="3">
    <source>
        <dbReference type="ARBA" id="ARBA00019114"/>
    </source>
</evidence>
<keyword evidence="6" id="KW-0235">DNA replication</keyword>
<dbReference type="GO" id="GO:0003676">
    <property type="term" value="F:nucleic acid binding"/>
    <property type="evidence" value="ECO:0007669"/>
    <property type="project" value="InterPro"/>
</dbReference>
<dbReference type="Gene3D" id="1.10.10.1600">
    <property type="entry name" value="Bacterial DNA polymerase III alpha subunit, thumb domain"/>
    <property type="match status" value="1"/>
</dbReference>
<evidence type="ECO:0000256" key="7">
    <source>
        <dbReference type="ARBA" id="ARBA00022932"/>
    </source>
</evidence>
<dbReference type="InterPro" id="IPR029460">
    <property type="entry name" value="DNAPol_HHH"/>
</dbReference>
<dbReference type="GO" id="GO:0006260">
    <property type="term" value="P:DNA replication"/>
    <property type="evidence" value="ECO:0007669"/>
    <property type="project" value="UniProtKB-KW"/>
</dbReference>
<dbReference type="InterPro" id="IPR041931">
    <property type="entry name" value="DNA_pol3_alpha_thumb_dom"/>
</dbReference>
<dbReference type="GO" id="GO:0005737">
    <property type="term" value="C:cytoplasm"/>
    <property type="evidence" value="ECO:0007669"/>
    <property type="project" value="UniProtKB-SubCell"/>
</dbReference>
<keyword evidence="11" id="KW-1185">Reference proteome</keyword>
<dbReference type="NCBIfam" id="NF005298">
    <property type="entry name" value="PRK06826.1"/>
    <property type="match status" value="1"/>
</dbReference>
<dbReference type="OrthoDB" id="9803237at2"/>
<dbReference type="PANTHER" id="PTHR32294:SF0">
    <property type="entry name" value="DNA POLYMERASE III SUBUNIT ALPHA"/>
    <property type="match status" value="1"/>
</dbReference>
<keyword evidence="4 10" id="KW-0808">Transferase</keyword>
<dbReference type="InterPro" id="IPR003141">
    <property type="entry name" value="Pol/His_phosphatase_N"/>
</dbReference>
<accession>E8V6K3</accession>
<dbReference type="Pfam" id="PF02811">
    <property type="entry name" value="PHP"/>
    <property type="match status" value="1"/>
</dbReference>
<gene>
    <name evidence="10" type="ordered locus">AciPR4_1938</name>
</gene>
<dbReference type="STRING" id="401053.AciPR4_1938"/>
<evidence type="ECO:0000313" key="10">
    <source>
        <dbReference type="EMBL" id="ADV82742.1"/>
    </source>
</evidence>
<feature type="domain" description="Polymerase/histidinol phosphatase N-terminal" evidence="9">
    <location>
        <begin position="6"/>
        <end position="73"/>
    </location>
</feature>
<dbReference type="Pfam" id="PF17657">
    <property type="entry name" value="DNA_pol3_finger"/>
    <property type="match status" value="1"/>
</dbReference>
<organism evidence="10 11">
    <name type="scientific">Terriglobus saanensis (strain ATCC BAA-1853 / DSM 23119 / SP1PR4)</name>
    <dbReference type="NCBI Taxonomy" id="401053"/>
    <lineage>
        <taxon>Bacteria</taxon>
        <taxon>Pseudomonadati</taxon>
        <taxon>Acidobacteriota</taxon>
        <taxon>Terriglobia</taxon>
        <taxon>Terriglobales</taxon>
        <taxon>Acidobacteriaceae</taxon>
        <taxon>Terriglobus</taxon>
    </lineage>
</organism>
<dbReference type="HOGENOM" id="CLU_001600_0_0_0"/>
<dbReference type="Gene3D" id="1.10.150.870">
    <property type="match status" value="1"/>
</dbReference>
<comment type="catalytic activity">
    <reaction evidence="8">
        <text>DNA(n) + a 2'-deoxyribonucleoside 5'-triphosphate = DNA(n+1) + diphosphate</text>
        <dbReference type="Rhea" id="RHEA:22508"/>
        <dbReference type="Rhea" id="RHEA-COMP:17339"/>
        <dbReference type="Rhea" id="RHEA-COMP:17340"/>
        <dbReference type="ChEBI" id="CHEBI:33019"/>
        <dbReference type="ChEBI" id="CHEBI:61560"/>
        <dbReference type="ChEBI" id="CHEBI:173112"/>
        <dbReference type="EC" id="2.7.7.7"/>
    </reaction>
</comment>